<dbReference type="PANTHER" id="PTHR10024">
    <property type="entry name" value="SYNAPTOTAGMIN"/>
    <property type="match status" value="1"/>
</dbReference>
<feature type="domain" description="C2" evidence="4">
    <location>
        <begin position="131"/>
        <end position="251"/>
    </location>
</feature>
<evidence type="ECO:0000256" key="2">
    <source>
        <dbReference type="SAM" id="MobiDB-lite"/>
    </source>
</evidence>
<dbReference type="Gene3D" id="2.60.40.150">
    <property type="entry name" value="C2 domain"/>
    <property type="match status" value="2"/>
</dbReference>
<reference evidence="5" key="1">
    <citation type="submission" date="2023-01" db="EMBL/GenBank/DDBJ databases">
        <title>Genome assembly of the deep-sea coral Lophelia pertusa.</title>
        <authorList>
            <person name="Herrera S."/>
            <person name="Cordes E."/>
        </authorList>
    </citation>
    <scope>NUCLEOTIDE SEQUENCE</scope>
    <source>
        <strain evidence="5">USNM1676648</strain>
        <tissue evidence="5">Polyp</tissue>
    </source>
</reference>
<dbReference type="GO" id="GO:0001786">
    <property type="term" value="F:phosphatidylserine binding"/>
    <property type="evidence" value="ECO:0007669"/>
    <property type="project" value="TreeGrafter"/>
</dbReference>
<dbReference type="GO" id="GO:0030276">
    <property type="term" value="F:clathrin binding"/>
    <property type="evidence" value="ECO:0007669"/>
    <property type="project" value="TreeGrafter"/>
</dbReference>
<dbReference type="GO" id="GO:0005886">
    <property type="term" value="C:plasma membrane"/>
    <property type="evidence" value="ECO:0007669"/>
    <property type="project" value="TreeGrafter"/>
</dbReference>
<keyword evidence="3" id="KW-0472">Membrane</keyword>
<evidence type="ECO:0000313" key="6">
    <source>
        <dbReference type="Proteomes" id="UP001163046"/>
    </source>
</evidence>
<dbReference type="PRINTS" id="PR00360">
    <property type="entry name" value="C2DOMAIN"/>
</dbReference>
<dbReference type="GO" id="GO:0070382">
    <property type="term" value="C:exocytic vesicle"/>
    <property type="evidence" value="ECO:0007669"/>
    <property type="project" value="TreeGrafter"/>
</dbReference>
<evidence type="ECO:0000313" key="5">
    <source>
        <dbReference type="EMBL" id="KAJ7379314.1"/>
    </source>
</evidence>
<evidence type="ECO:0000256" key="3">
    <source>
        <dbReference type="SAM" id="Phobius"/>
    </source>
</evidence>
<keyword evidence="6" id="KW-1185">Reference proteome</keyword>
<dbReference type="FunFam" id="2.60.40.150:FF:000016">
    <property type="entry name" value="Synaptotagmin 1"/>
    <property type="match status" value="1"/>
</dbReference>
<organism evidence="5 6">
    <name type="scientific">Desmophyllum pertusum</name>
    <dbReference type="NCBI Taxonomy" id="174260"/>
    <lineage>
        <taxon>Eukaryota</taxon>
        <taxon>Metazoa</taxon>
        <taxon>Cnidaria</taxon>
        <taxon>Anthozoa</taxon>
        <taxon>Hexacorallia</taxon>
        <taxon>Scleractinia</taxon>
        <taxon>Caryophylliina</taxon>
        <taxon>Caryophylliidae</taxon>
        <taxon>Desmophyllum</taxon>
    </lineage>
</organism>
<evidence type="ECO:0000259" key="4">
    <source>
        <dbReference type="PROSITE" id="PS50004"/>
    </source>
</evidence>
<dbReference type="GO" id="GO:0048488">
    <property type="term" value="P:synaptic vesicle endocytosis"/>
    <property type="evidence" value="ECO:0007669"/>
    <property type="project" value="TreeGrafter"/>
</dbReference>
<dbReference type="InterPro" id="IPR035892">
    <property type="entry name" value="C2_domain_sf"/>
</dbReference>
<sequence length="424" mass="48106">MGISTLSNRTVKHNKSDEENSKKPKPMPTVKPQQITTAKPQKVYSEGIPWWLVFTVGLVGLLVVGICCYCVCYRKCCKGKKKDEKKAIKEKVDLKAVQMLAASYQEKVQPSVDELDYNSDEFQSDGSSGVKIGRVHFTLDYNFNENSLTVGVVEAQDVPAKDFSGTSDPYAKVMLLPDRKKKFETKVYKKTLNPVFKEVFVFKNIPYSDITNRTLCIELYDFDRFSRHDIIGEAKLPLIDVDLATNIDEWRALIPPSSSGGLMGPPKSELGQLCFSLRYVPAAGKLQVVILEAKELKSMDLSGFSDPYVKIALIQEGRKLKKKKTTVKKRTLNPYYNENFTFQVPFENIEQTSLIISVLDYDRVGRSEVIGKCVVGELSSGPDQQHWQTCLHRHGEQLHNGTLYTTSHAFYKNIIHLQFQYFNK</sequence>
<keyword evidence="3" id="KW-1133">Transmembrane helix</keyword>
<proteinExistence type="predicted"/>
<dbReference type="GO" id="GO:0000149">
    <property type="term" value="F:SNARE binding"/>
    <property type="evidence" value="ECO:0007669"/>
    <property type="project" value="TreeGrafter"/>
</dbReference>
<dbReference type="PRINTS" id="PR00399">
    <property type="entry name" value="SYNAPTOTAGMN"/>
</dbReference>
<comment type="caution">
    <text evidence="5">The sequence shown here is derived from an EMBL/GenBank/DDBJ whole genome shotgun (WGS) entry which is preliminary data.</text>
</comment>
<dbReference type="AlphaFoldDB" id="A0A9W9ZFV6"/>
<gene>
    <name evidence="5" type="ORF">OS493_017827</name>
</gene>
<dbReference type="InterPro" id="IPR001565">
    <property type="entry name" value="Synaptotagmin"/>
</dbReference>
<dbReference type="GO" id="GO:0005509">
    <property type="term" value="F:calcium ion binding"/>
    <property type="evidence" value="ECO:0007669"/>
    <property type="project" value="TreeGrafter"/>
</dbReference>
<keyword evidence="3" id="KW-0812">Transmembrane</keyword>
<keyword evidence="1" id="KW-0677">Repeat</keyword>
<dbReference type="SUPFAM" id="SSF49562">
    <property type="entry name" value="C2 domain (Calcium/lipid-binding domain, CaLB)"/>
    <property type="match status" value="2"/>
</dbReference>
<name>A0A9W9ZFV6_9CNID</name>
<feature type="domain" description="C2" evidence="4">
    <location>
        <begin position="269"/>
        <end position="391"/>
    </location>
</feature>
<dbReference type="PANTHER" id="PTHR10024:SF227">
    <property type="entry name" value="SYNAPTOTAGMIN 1"/>
    <property type="match status" value="1"/>
</dbReference>
<dbReference type="Pfam" id="PF00168">
    <property type="entry name" value="C2"/>
    <property type="match status" value="2"/>
</dbReference>
<feature type="transmembrane region" description="Helical" evidence="3">
    <location>
        <begin position="48"/>
        <end position="72"/>
    </location>
</feature>
<dbReference type="OrthoDB" id="67700at2759"/>
<dbReference type="GO" id="GO:0048791">
    <property type="term" value="P:calcium ion-regulated exocytosis of neurotransmitter"/>
    <property type="evidence" value="ECO:0007669"/>
    <property type="project" value="TreeGrafter"/>
</dbReference>
<evidence type="ECO:0000256" key="1">
    <source>
        <dbReference type="ARBA" id="ARBA00022737"/>
    </source>
</evidence>
<dbReference type="EMBL" id="MU826359">
    <property type="protein sequence ID" value="KAJ7379314.1"/>
    <property type="molecule type" value="Genomic_DNA"/>
</dbReference>
<feature type="region of interest" description="Disordered" evidence="2">
    <location>
        <begin position="1"/>
        <end position="33"/>
    </location>
</feature>
<dbReference type="Proteomes" id="UP001163046">
    <property type="component" value="Unassembled WGS sequence"/>
</dbReference>
<dbReference type="SMART" id="SM00239">
    <property type="entry name" value="C2"/>
    <property type="match status" value="2"/>
</dbReference>
<accession>A0A9W9ZFV6</accession>
<dbReference type="GO" id="GO:0098793">
    <property type="term" value="C:presynapse"/>
    <property type="evidence" value="ECO:0007669"/>
    <property type="project" value="GOC"/>
</dbReference>
<dbReference type="InterPro" id="IPR000008">
    <property type="entry name" value="C2_dom"/>
</dbReference>
<dbReference type="GO" id="GO:0005544">
    <property type="term" value="F:calcium-dependent phospholipid binding"/>
    <property type="evidence" value="ECO:0007669"/>
    <property type="project" value="TreeGrafter"/>
</dbReference>
<protein>
    <recommendedName>
        <fullName evidence="4">C2 domain-containing protein</fullName>
    </recommendedName>
</protein>
<dbReference type="PROSITE" id="PS50004">
    <property type="entry name" value="C2"/>
    <property type="match status" value="2"/>
</dbReference>